<reference evidence="1 2" key="1">
    <citation type="submission" date="2019-05" db="EMBL/GenBank/DDBJ databases">
        <authorList>
            <consortium name="Science for Life Laboratories"/>
        </authorList>
    </citation>
    <scope>NUCLEOTIDE SEQUENCE [LARGE SCALE GENOMIC DNA]</scope>
    <source>
        <strain evidence="1">Soil9</strain>
    </source>
</reference>
<protein>
    <submittedName>
        <fullName evidence="1">Uncharacterized protein</fullName>
    </submittedName>
</protein>
<organism evidence="1 2">
    <name type="scientific">Gemmata massiliana</name>
    <dbReference type="NCBI Taxonomy" id="1210884"/>
    <lineage>
        <taxon>Bacteria</taxon>
        <taxon>Pseudomonadati</taxon>
        <taxon>Planctomycetota</taxon>
        <taxon>Planctomycetia</taxon>
        <taxon>Gemmatales</taxon>
        <taxon>Gemmataceae</taxon>
        <taxon>Gemmata</taxon>
    </lineage>
</organism>
<sequence>MNNGVECRWCLSAHSAEAGRYCATCGHRADSDACDCPSCNRPAAERVERKLANRELLNDVARRIKGGN</sequence>
<keyword evidence="2" id="KW-1185">Reference proteome</keyword>
<dbReference type="KEGG" id="gms:SOIL9_24630"/>
<dbReference type="EMBL" id="LR593886">
    <property type="protein sequence ID" value="VTR95251.1"/>
    <property type="molecule type" value="Genomic_DNA"/>
</dbReference>
<dbReference type="AlphaFoldDB" id="A0A6P2D1U2"/>
<name>A0A6P2D1U2_9BACT</name>
<evidence type="ECO:0000313" key="2">
    <source>
        <dbReference type="Proteomes" id="UP000464178"/>
    </source>
</evidence>
<dbReference type="Proteomes" id="UP000464178">
    <property type="component" value="Chromosome"/>
</dbReference>
<evidence type="ECO:0000313" key="1">
    <source>
        <dbReference type="EMBL" id="VTR95251.1"/>
    </source>
</evidence>
<gene>
    <name evidence="1" type="ORF">SOIL9_24630</name>
</gene>
<accession>A0A6P2D1U2</accession>
<dbReference type="RefSeq" id="WP_162669691.1">
    <property type="nucleotide sequence ID" value="NZ_LR593886.1"/>
</dbReference>
<proteinExistence type="predicted"/>